<evidence type="ECO:0000313" key="2">
    <source>
        <dbReference type="EMBL" id="HFH29718.1"/>
    </source>
</evidence>
<feature type="domain" description="DUF1156" evidence="1">
    <location>
        <begin position="10"/>
        <end position="72"/>
    </location>
</feature>
<dbReference type="EMBL" id="DSVL01000287">
    <property type="protein sequence ID" value="HFH29718.1"/>
    <property type="molecule type" value="Genomic_DNA"/>
</dbReference>
<protein>
    <submittedName>
        <fullName evidence="2">DUF1156 domain-containing protein</fullName>
    </submittedName>
</protein>
<dbReference type="SUPFAM" id="SSF53335">
    <property type="entry name" value="S-adenosyl-L-methionine-dependent methyltransferases"/>
    <property type="match status" value="2"/>
</dbReference>
<proteinExistence type="predicted"/>
<accession>A0A7C3I4K5</accession>
<dbReference type="Gene3D" id="3.40.50.150">
    <property type="entry name" value="Vaccinia Virus protein VP39"/>
    <property type="match status" value="1"/>
</dbReference>
<organism evidence="2">
    <name type="scientific">Gracilinema caldarium</name>
    <dbReference type="NCBI Taxonomy" id="215591"/>
    <lineage>
        <taxon>Bacteria</taxon>
        <taxon>Pseudomonadati</taxon>
        <taxon>Spirochaetota</taxon>
        <taxon>Spirochaetia</taxon>
        <taxon>Spirochaetales</taxon>
        <taxon>Breznakiellaceae</taxon>
        <taxon>Gracilinema</taxon>
    </lineage>
</organism>
<gene>
    <name evidence="2" type="ORF">ENS59_09455</name>
</gene>
<dbReference type="Pfam" id="PF06634">
    <property type="entry name" value="DUF1156"/>
    <property type="match status" value="1"/>
</dbReference>
<dbReference type="NCBIfam" id="NF042963">
    <property type="entry name" value="DUF1156_antiphage"/>
    <property type="match status" value="1"/>
</dbReference>
<dbReference type="InterPro" id="IPR009537">
    <property type="entry name" value="DUF1156"/>
</dbReference>
<dbReference type="InterPro" id="IPR029063">
    <property type="entry name" value="SAM-dependent_MTases_sf"/>
</dbReference>
<reference evidence="2" key="1">
    <citation type="journal article" date="2020" name="mSystems">
        <title>Genome- and Community-Level Interaction Insights into Carbon Utilization and Element Cycling Functions of Hydrothermarchaeota in Hydrothermal Sediment.</title>
        <authorList>
            <person name="Zhou Z."/>
            <person name="Liu Y."/>
            <person name="Xu W."/>
            <person name="Pan J."/>
            <person name="Luo Z.H."/>
            <person name="Li M."/>
        </authorList>
    </citation>
    <scope>NUCLEOTIDE SEQUENCE [LARGE SCALE GENOMIC DNA]</scope>
    <source>
        <strain evidence="2">SpSt-503</strain>
    </source>
</reference>
<comment type="caution">
    <text evidence="2">The sequence shown here is derived from an EMBL/GenBank/DDBJ whole genome shotgun (WGS) entry which is preliminary data.</text>
</comment>
<sequence>MRYTPFIETQFPIARLSAESYKERKAGSGQTLTGLGKWWGRKPLILVRAALLALLMPASDKPEQDREIFYKILTMDEDGLWRRKNKALGASGIAQILKPEEYAGLIELKGGKPAWASGVTADQKESLEKLAFARLPYEEKLTYCCRPEEIDGPSPTTWEEINRHLGTQAQNLQELFTELSQKAFGHLARVGDCFCGGGSVPFEAARLGLEAYGSDLNPVAVLLTWGAINLIGGGKEVQEEVRKAQEEVWRKVDEQITAWGIEHDGQGNRADAYLYCVEARCPATGLWVPLAPSWVISEKYRVVAVLRRNDERQGYDIDIVTGASEAQMKAAKQGTVQKSALVDPEDPSRTYPIASLRGDRRGPNGETIYGLRLWENEDLVPRPDDVFQERLYCVRWVTPEGERIYKSVSSADLERERKVLVLLTERFAEWQEKGYIPSKKISEGAETSRLFRERGWTHWHHLFNPRQLLVHGLLMEKFYKLNNTPHIITALLLSMGRLINWDSKLIQWLSLRPGEGSSQTFSNQALNTFYNYPIRGYITTKSILDINIENNFYSFNSMSQILPFDARDVTYTADLWITDPPYADAVNYHELADFFLAWYEKHLPKLFPDWYADSRAALAVRGADEDFKKSMVDIYSNLARHMSDNGLQLVMFTHQDAGVWADLGMILWAAGLQVTAAWTIGTETSSGLKEGNYVQGTVCLVLRKRLGERRAWLDELYPQVEDEVKRQLDSMKAIDDNLQPQFGDTDYQLAAYAAALRVLTGFSSIEDMDIRHELFRARTKNEASEFEKIIDRAVSIATNYRIPQGISQYTWRNLEAIERLYLSGLELERHGEARHGAYQELARGFGVAEYKFMLGDSEANHARFRTPSEFKRMYLASSQNSSDRGAGAFSESLVREILFAVYESVRTENPREGMNYLKAERQDYWARREDIINLLDYFAASRNVSALTHWKEDAAMAQLLSGLVRNDYVGSR</sequence>
<evidence type="ECO:0000259" key="1">
    <source>
        <dbReference type="Pfam" id="PF06634"/>
    </source>
</evidence>
<name>A0A7C3I4K5_9SPIR</name>
<dbReference type="AlphaFoldDB" id="A0A7C3I4K5"/>
<dbReference type="InterPro" id="IPR049953">
    <property type="entry name" value="Antiphage_assoc"/>
</dbReference>